<feature type="transmembrane region" description="Helical" evidence="11">
    <location>
        <begin position="12"/>
        <end position="30"/>
    </location>
</feature>
<evidence type="ECO:0000256" key="2">
    <source>
        <dbReference type="ARBA" id="ARBA00021549"/>
    </source>
</evidence>
<dbReference type="Pfam" id="PF12019">
    <property type="entry name" value="GspH"/>
    <property type="match status" value="1"/>
</dbReference>
<sequence length="204" mass="22325">MRPDLRAARGVTMLECVIAMAVLAVALMAVSPSIDTVRRRVAVDITARAFLASLQAARSEALGRHRRVAMAPHDGGSLNSGWVTFVDQNRNDRFDAGDQVLGRYAPLPPGVSVDVRWGLYNTEGLAFAEDGFMRTQTRGWLSGTVRIAGHGRRVCIIINAYGRARVARRCDAWAGAQRLHDRWGADVVASGRGCRRRARCVGRI</sequence>
<keyword evidence="6 11" id="KW-0812">Transmembrane</keyword>
<keyword evidence="8 11" id="KW-0472">Membrane</keyword>
<evidence type="ECO:0000256" key="7">
    <source>
        <dbReference type="ARBA" id="ARBA00022989"/>
    </source>
</evidence>
<dbReference type="EMBL" id="CABPSJ010000005">
    <property type="protein sequence ID" value="VVE31090.1"/>
    <property type="molecule type" value="Genomic_DNA"/>
</dbReference>
<dbReference type="NCBIfam" id="TIGR02532">
    <property type="entry name" value="IV_pilin_GFxxxE"/>
    <property type="match status" value="1"/>
</dbReference>
<dbReference type="SUPFAM" id="SSF54523">
    <property type="entry name" value="Pili subunits"/>
    <property type="match status" value="1"/>
</dbReference>
<evidence type="ECO:0000256" key="10">
    <source>
        <dbReference type="ARBA" id="ARBA00030775"/>
    </source>
</evidence>
<dbReference type="GO" id="GO:0015628">
    <property type="term" value="P:protein secretion by the type II secretion system"/>
    <property type="evidence" value="ECO:0007669"/>
    <property type="project" value="InterPro"/>
</dbReference>
<evidence type="ECO:0000256" key="6">
    <source>
        <dbReference type="ARBA" id="ARBA00022692"/>
    </source>
</evidence>
<dbReference type="GO" id="GO:0005886">
    <property type="term" value="C:plasma membrane"/>
    <property type="evidence" value="ECO:0007669"/>
    <property type="project" value="UniProtKB-SubCell"/>
</dbReference>
<keyword evidence="3" id="KW-1003">Cell membrane</keyword>
<feature type="domain" description="General secretion pathway GspH" evidence="12">
    <location>
        <begin position="46"/>
        <end position="160"/>
    </location>
</feature>
<evidence type="ECO:0000313" key="13">
    <source>
        <dbReference type="EMBL" id="VVE31090.1"/>
    </source>
</evidence>
<name>A0A5E4X491_9BURK</name>
<keyword evidence="4" id="KW-0488">Methylation</keyword>
<evidence type="ECO:0000259" key="12">
    <source>
        <dbReference type="Pfam" id="PF12019"/>
    </source>
</evidence>
<gene>
    <name evidence="13" type="ORF">PCO31110_03690</name>
</gene>
<dbReference type="InterPro" id="IPR045584">
    <property type="entry name" value="Pilin-like"/>
</dbReference>
<accession>A0A5E4X491</accession>
<evidence type="ECO:0000256" key="4">
    <source>
        <dbReference type="ARBA" id="ARBA00022481"/>
    </source>
</evidence>
<dbReference type="Proteomes" id="UP000337189">
    <property type="component" value="Unassembled WGS sequence"/>
</dbReference>
<evidence type="ECO:0000313" key="14">
    <source>
        <dbReference type="Proteomes" id="UP000337189"/>
    </source>
</evidence>
<evidence type="ECO:0000256" key="11">
    <source>
        <dbReference type="SAM" id="Phobius"/>
    </source>
</evidence>
<keyword evidence="5" id="KW-0997">Cell inner membrane</keyword>
<dbReference type="InterPro" id="IPR012902">
    <property type="entry name" value="N_methyl_site"/>
</dbReference>
<evidence type="ECO:0000256" key="8">
    <source>
        <dbReference type="ARBA" id="ARBA00023136"/>
    </source>
</evidence>
<protein>
    <recommendedName>
        <fullName evidence="2">Type II secretion system protein H</fullName>
    </recommendedName>
    <alternativeName>
        <fullName evidence="10">General secretion pathway protein H</fullName>
    </alternativeName>
</protein>
<dbReference type="GO" id="GO:0015627">
    <property type="term" value="C:type II protein secretion system complex"/>
    <property type="evidence" value="ECO:0007669"/>
    <property type="project" value="InterPro"/>
</dbReference>
<dbReference type="Gene3D" id="3.55.40.10">
    <property type="entry name" value="minor pseudopilin epsh domain"/>
    <property type="match status" value="1"/>
</dbReference>
<proteinExistence type="inferred from homology"/>
<dbReference type="OrthoDB" id="8929668at2"/>
<dbReference type="InterPro" id="IPR022346">
    <property type="entry name" value="T2SS_GspH"/>
</dbReference>
<keyword evidence="7 11" id="KW-1133">Transmembrane helix</keyword>
<dbReference type="RefSeq" id="WP_150691229.1">
    <property type="nucleotide sequence ID" value="NZ_CABPSJ010000005.1"/>
</dbReference>
<comment type="subcellular location">
    <subcellularLocation>
        <location evidence="1">Cell inner membrane</location>
        <topology evidence="1">Single-pass membrane protein</topology>
    </subcellularLocation>
</comment>
<reference evidence="13 14" key="1">
    <citation type="submission" date="2019-08" db="EMBL/GenBank/DDBJ databases">
        <authorList>
            <person name="Peeters C."/>
        </authorList>
    </citation>
    <scope>NUCLEOTIDE SEQUENCE [LARGE SCALE GENOMIC DNA]</scope>
    <source>
        <strain evidence="13 14">LMG 31110</strain>
    </source>
</reference>
<evidence type="ECO:0000256" key="5">
    <source>
        <dbReference type="ARBA" id="ARBA00022519"/>
    </source>
</evidence>
<comment type="similarity">
    <text evidence="9">Belongs to the GSP H family.</text>
</comment>
<evidence type="ECO:0000256" key="9">
    <source>
        <dbReference type="ARBA" id="ARBA00025772"/>
    </source>
</evidence>
<organism evidence="13 14">
    <name type="scientific">Pandoraea communis</name>
    <dbReference type="NCBI Taxonomy" id="2508297"/>
    <lineage>
        <taxon>Bacteria</taxon>
        <taxon>Pseudomonadati</taxon>
        <taxon>Pseudomonadota</taxon>
        <taxon>Betaproteobacteria</taxon>
        <taxon>Burkholderiales</taxon>
        <taxon>Burkholderiaceae</taxon>
        <taxon>Pandoraea</taxon>
    </lineage>
</organism>
<evidence type="ECO:0000256" key="3">
    <source>
        <dbReference type="ARBA" id="ARBA00022475"/>
    </source>
</evidence>
<dbReference type="AlphaFoldDB" id="A0A5E4X491"/>
<evidence type="ECO:0000256" key="1">
    <source>
        <dbReference type="ARBA" id="ARBA00004377"/>
    </source>
</evidence>